<accession>A0ABM1JNJ0</accession>
<sequence>MELTGLMPRGVNLKDFLDVQEVYLFNREYELNKQEHHTEKYYNLKLIVRRGQPFHIRIDFNRPYNPKEHQFWIEYVIDYLAEYTGLQAASWIFAIFTAPDDQASTSMAPGQGSL</sequence>
<keyword evidence="3" id="KW-1185">Reference proteome</keyword>
<dbReference type="SUPFAM" id="SSF81296">
    <property type="entry name" value="E set domains"/>
    <property type="match status" value="1"/>
</dbReference>
<protein>
    <submittedName>
        <fullName evidence="4">Coagulation factor XIII A chain</fullName>
    </submittedName>
</protein>
<evidence type="ECO:0000313" key="3">
    <source>
        <dbReference type="Proteomes" id="UP000694871"/>
    </source>
</evidence>
<proteinExistence type="inferred from homology"/>
<dbReference type="Proteomes" id="UP000694871">
    <property type="component" value="Unplaced"/>
</dbReference>
<dbReference type="GeneID" id="107107272"/>
<comment type="similarity">
    <text evidence="1">Belongs to the transglutaminase superfamily. Transglutaminase family.</text>
</comment>
<dbReference type="InterPro" id="IPR014756">
    <property type="entry name" value="Ig_E-set"/>
</dbReference>
<dbReference type="RefSeq" id="XP_015263027.1">
    <property type="nucleotide sequence ID" value="XM_015407541.1"/>
</dbReference>
<evidence type="ECO:0000313" key="4">
    <source>
        <dbReference type="RefSeq" id="XP_015263027.1"/>
    </source>
</evidence>
<organism evidence="3 4">
    <name type="scientific">Gekko japonicus</name>
    <name type="common">Schlegel's Japanese gecko</name>
    <dbReference type="NCBI Taxonomy" id="146911"/>
    <lineage>
        <taxon>Eukaryota</taxon>
        <taxon>Metazoa</taxon>
        <taxon>Chordata</taxon>
        <taxon>Craniata</taxon>
        <taxon>Vertebrata</taxon>
        <taxon>Euteleostomi</taxon>
        <taxon>Lepidosauria</taxon>
        <taxon>Squamata</taxon>
        <taxon>Bifurcata</taxon>
        <taxon>Gekkota</taxon>
        <taxon>Gekkonidae</taxon>
        <taxon>Gekkoninae</taxon>
        <taxon>Gekko</taxon>
    </lineage>
</organism>
<dbReference type="Gene3D" id="2.60.40.10">
    <property type="entry name" value="Immunoglobulins"/>
    <property type="match status" value="1"/>
</dbReference>
<name>A0ABM1JNJ0_GEKJA</name>
<dbReference type="InterPro" id="IPR013783">
    <property type="entry name" value="Ig-like_fold"/>
</dbReference>
<dbReference type="InterPro" id="IPR001102">
    <property type="entry name" value="Transglutaminase_N"/>
</dbReference>
<feature type="domain" description="Transglutaminase N-terminal" evidence="2">
    <location>
        <begin position="26"/>
        <end position="80"/>
    </location>
</feature>
<evidence type="ECO:0000259" key="2">
    <source>
        <dbReference type="Pfam" id="PF00868"/>
    </source>
</evidence>
<evidence type="ECO:0000256" key="1">
    <source>
        <dbReference type="ARBA" id="ARBA00005968"/>
    </source>
</evidence>
<dbReference type="Pfam" id="PF00868">
    <property type="entry name" value="Transglut_N"/>
    <property type="match status" value="1"/>
</dbReference>
<gene>
    <name evidence="4" type="primary">F13A1</name>
</gene>
<reference evidence="4" key="1">
    <citation type="submission" date="2025-08" db="UniProtKB">
        <authorList>
            <consortium name="RefSeq"/>
        </authorList>
    </citation>
    <scope>IDENTIFICATION</scope>
</reference>